<proteinExistence type="predicted"/>
<evidence type="ECO:0000256" key="1">
    <source>
        <dbReference type="SAM" id="MobiDB-lite"/>
    </source>
</evidence>
<dbReference type="Proteomes" id="UP000521943">
    <property type="component" value="Unassembled WGS sequence"/>
</dbReference>
<name>A0A8H6HU96_9AGAR</name>
<gene>
    <name evidence="2" type="ORF">DFP72DRAFT_1047213</name>
</gene>
<feature type="region of interest" description="Disordered" evidence="1">
    <location>
        <begin position="1709"/>
        <end position="1808"/>
    </location>
</feature>
<feature type="region of interest" description="Disordered" evidence="1">
    <location>
        <begin position="1226"/>
        <end position="1250"/>
    </location>
</feature>
<protein>
    <recommendedName>
        <fullName evidence="4">Zinc finger PHD-type domain-containing protein</fullName>
    </recommendedName>
</protein>
<reference evidence="2 3" key="1">
    <citation type="submission" date="2020-07" db="EMBL/GenBank/DDBJ databases">
        <title>Comparative genomics of pyrophilous fungi reveals a link between fire events and developmental genes.</title>
        <authorList>
            <consortium name="DOE Joint Genome Institute"/>
            <person name="Steindorff A.S."/>
            <person name="Carver A."/>
            <person name="Calhoun S."/>
            <person name="Stillman K."/>
            <person name="Liu H."/>
            <person name="Lipzen A."/>
            <person name="Pangilinan J."/>
            <person name="Labutti K."/>
            <person name="Bruns T.D."/>
            <person name="Grigoriev I.V."/>
        </authorList>
    </citation>
    <scope>NUCLEOTIDE SEQUENCE [LARGE SCALE GENOMIC DNA]</scope>
    <source>
        <strain evidence="2 3">CBS 144469</strain>
    </source>
</reference>
<organism evidence="2 3">
    <name type="scientific">Ephemerocybe angulata</name>
    <dbReference type="NCBI Taxonomy" id="980116"/>
    <lineage>
        <taxon>Eukaryota</taxon>
        <taxon>Fungi</taxon>
        <taxon>Dikarya</taxon>
        <taxon>Basidiomycota</taxon>
        <taxon>Agaricomycotina</taxon>
        <taxon>Agaricomycetes</taxon>
        <taxon>Agaricomycetidae</taxon>
        <taxon>Agaricales</taxon>
        <taxon>Agaricineae</taxon>
        <taxon>Psathyrellaceae</taxon>
        <taxon>Ephemerocybe</taxon>
    </lineage>
</organism>
<dbReference type="OrthoDB" id="3173036at2759"/>
<comment type="caution">
    <text evidence="2">The sequence shown here is derived from an EMBL/GenBank/DDBJ whole genome shotgun (WGS) entry which is preliminary data.</text>
</comment>
<sequence length="1948" mass="213729">MRGGNVSRYTIPDMTMVGCTNPSKSPRQVKGLGFHVGGNLLNYSEAQGYYNTALARTTHDLSSNILGRGPGEVQKFRRYTIPDVALPKSSLLPHPTPGLWVQFPRFMAIPRVLRDQNPGPDGNAPERSRLSSKSVFGISTLHGNPLEAMGKWKAKSRVLTDEEKAKYQYDEDAKTIICTACQETISLGKGGIENYETQHLPSKKCQKAKDALSKPKKSVPKPPAAASSLGSILGFMVPKPLRVPTLASAPSQSLPLSLPSPLSLQAPPVPEDLQPALVAQSSVNSASATNHFKSTVARSLKTLADNLLSSIPEADSTSAVAIFAKDPRAFDNPELDSEELWQEVINGVLKGVLGWNTDLPVDDVIRRGKHGVGGLAEFVEYFVIQRNVPEALFEGKLNVLMEEMKQRQNNPTGLPESNTAAAEAVLSPLSHNPNNPIIVDENLGTNEAAGDDASDGLEIVLYTPSMPKKRSHQCSGLKVEVPAGKTHHSAYPFALHEKLPLPWDYSSQRGSLYLTSFDCTRKVESESFPCKPCASLRRNPTLQGILDRMNNGTHKNATYAYRGHSELVASLQTEIQHNQDLRFRALNNARTILRNSVALSNMNRLIVAIGTEDVARVDQVIKVGLRQKKGMVGILEQVMAAARGVYKVRSFTDEEREVATLLWRIGGDRVGHILHRALGLPGVSTLRNGSARIPLTPSAGKPTIDVVARNTMSSLENVLALLNERRTTHHAVLMFDEIACEKRIRWNQRTDEIIGLCRAHGDKVSLTFGTVDDIDEAFKAVDTGEVHCAADATVAAVGILCEDHRIYAARPILISGDCKKESGPEHAKNVLQVTLDAVNSCRAKTNIRVTSIASDGESRRHVALVQTTFKKKLEPTSDIYPLLAPLKLLDLHVGDDDLTCDKDWKHVIKRVRNLLLRDRGVLVDDFRITPSVIRSHLQSIPETKTEHVNSVLNPDDLQDVKLAFNLLRDIWTLPPLPPLPNSSNAVTPGFRQGREALDILGKLMRHIVIAYLGVELNLSEQLEHLSAAAHLLFVLYKVGGKSFIPTLLYIDIIIMIKNVFFCVAKAKADNPDSAFFIIHLGTDRLEIQFGVLRTVVGNDCNLDILQISERAMGVLDIADILAKHPDWDKGPKRLQLPALTRNAEPIPDSADHLSPKYLSGNYAVKNVTPHTCWRVGRQMAESEYPPAAAILKKADETNGVDMLAPDGVLLVTAHLPQDDIDESSEALALDSATGTASIDNEPSELQDPAERNRIEIEDELAELDACITNDDGAREPGQSTPNRRNERKIERTLIFDGKPTTKSRILSAFSRYRKRVQSADRLKRVQEIARYSAQDDAASPSFANETEILLIHDPVAVLVQSDQRLWLAIGEVNGIRYNNQALERVGHSLLREGALKISLQVLGLREAILDDDSTGNYDWRTYMMPSESLTVPARFIEPLDPKTASVDVKSFYMFTTPFLLAQTSLLVQRMSPGDLAVIPKYKRTLQYPYRERWGKACFLAQPETNGEELTSLEPSSCSLCTPTVTLDTSAPRIIEHVSAHALFDNALDQADEPCGMCGLPARQCRYVVVKGKGSKASNRVDWKRTSGCGRPVNFSYKRAAEYSDNSPCTNVPLVCPLCPKEDPAVWRYNFKHHLQQKHTPEAVERYELLWKISDDEMAGMKRIWKDRRKSKPVTKKRTEPLLTVSEGHRSIAALQGASPSVPIELGLESDSEEDKDEMEGQGSSWSEDEEDGNGDITLHDSFGDEFPLNNAFDDAASGFDAQPSASSDARDGRQPEGGDMVASNEGNGEEDDGELRGESSAMGADSEAAVSIGGAAAEGPTAMSAIPAVEGIPGCGPVDQAPGGDVEEEETGRGRRVKKRTSNALANSCLCDCGTAVEPGSKDSVKCKGRGCETQWYHKACVEYAPQDKNWKLISSRGCATPPILPWIHPRGCRTRRTPDQPKQSKDG</sequence>
<accession>A0A8H6HU96</accession>
<feature type="region of interest" description="Disordered" evidence="1">
    <location>
        <begin position="1828"/>
        <end position="1859"/>
    </location>
</feature>
<dbReference type="EMBL" id="JACGCI010000044">
    <property type="protein sequence ID" value="KAF6752442.1"/>
    <property type="molecule type" value="Genomic_DNA"/>
</dbReference>
<feature type="compositionally biased region" description="Acidic residues" evidence="1">
    <location>
        <begin position="1709"/>
        <end position="1719"/>
    </location>
</feature>
<evidence type="ECO:0000313" key="3">
    <source>
        <dbReference type="Proteomes" id="UP000521943"/>
    </source>
</evidence>
<evidence type="ECO:0000313" key="2">
    <source>
        <dbReference type="EMBL" id="KAF6752442.1"/>
    </source>
</evidence>
<evidence type="ECO:0008006" key="4">
    <source>
        <dbReference type="Google" id="ProtNLM"/>
    </source>
</evidence>
<keyword evidence="3" id="KW-1185">Reference proteome</keyword>